<feature type="transmembrane region" description="Helical" evidence="2">
    <location>
        <begin position="737"/>
        <end position="760"/>
    </location>
</feature>
<sequence>MDSPEDDSRRRWRPQSISHRPWRREVLHDNQPSPDLIITPPLDQYEMSPRPISAFSRLTDEETPWDRPLLSSRSKSIDEDSQGSSDRQTNDWAYAKVRTDPRDQHEPRLKAVHNKDQYKSRSELSNIEDSTKTSKPITRTKWSRLLNGWIVHFPAILVTIAVLLIGSVRFYWYPEIGPVVGGYRLDTDVISNILQLVAKLHELLIVASLSAVALAIYRRHLVTSGIRLGFLTGGYRVGDLTYLTSSAFRRQGLDTSKPWEMLLPAFLVFATIVSTIVGPASAVLLLPSLGWYEFDTSLAFSKIEPPLLYGVTRNKTWFESPFGRSAECKGPAGVQRRYCTASGFPEILSWVRDYAATDLTNNITFHATSSEIRRHLVFTQADEKSSVASTTLCTTPPHFLMTNVGLFQQFIRNSDVGVISREPRYRLTAGGGVNITSPSGNGTGLYQPFVQSKCAIYDRSHLQKTVERFTKDWLDDPKYDDISAASTYFLEKENTSIAFMNGIVPDATLGQEKNLVYICSLLASWAPSKFSVDPGVSDTLHSSLNDDESMRKIYRSSNNTDVRVMKFHADWFRHLNPGWNLSDTARATGIGQIIMNFSSKQEQNGTTVNVLAPVDGTNNTAAEIFLAKVFGVYLLEGLARGNLEQRTRVKLNETEDQLTYLDLNEQHGYRGGIHTVSHYNNTHHRDKWNGNTVEVSSSFADFKAMLNTTFPMNFTAERYGYGSGQGRKTLEFAQVMMLIYLGTITFYAASVGIGYVLELLKFKSGGKRIRVLSVIPWSDLQDLIILALKTPPPSDEDLADAGAGVTSEKVWEKVVRAESDDKRNVQLAFQETTHTRKLDVTRKERYY</sequence>
<proteinExistence type="predicted"/>
<dbReference type="AlphaFoldDB" id="A0AAD8XN69"/>
<keyword evidence="4" id="KW-1185">Reference proteome</keyword>
<evidence type="ECO:0000256" key="1">
    <source>
        <dbReference type="SAM" id="MobiDB-lite"/>
    </source>
</evidence>
<evidence type="ECO:0000256" key="2">
    <source>
        <dbReference type="SAM" id="Phobius"/>
    </source>
</evidence>
<reference evidence="3" key="1">
    <citation type="submission" date="2021-12" db="EMBL/GenBank/DDBJ databases">
        <title>Comparative genomics, transcriptomics and evolutionary studies reveal genomic signatures of adaptation to plant cell wall in hemibiotrophic fungi.</title>
        <authorList>
            <consortium name="DOE Joint Genome Institute"/>
            <person name="Baroncelli R."/>
            <person name="Diaz J.F."/>
            <person name="Benocci T."/>
            <person name="Peng M."/>
            <person name="Battaglia E."/>
            <person name="Haridas S."/>
            <person name="Andreopoulos W."/>
            <person name="Labutti K."/>
            <person name="Pangilinan J."/>
            <person name="Floch G.L."/>
            <person name="Makela M.R."/>
            <person name="Henrissat B."/>
            <person name="Grigoriev I.V."/>
            <person name="Crouch J.A."/>
            <person name="De Vries R.P."/>
            <person name="Sukno S.A."/>
            <person name="Thon M.R."/>
        </authorList>
    </citation>
    <scope>NUCLEOTIDE SEQUENCE</scope>
    <source>
        <strain evidence="3">CBS 112980</strain>
    </source>
</reference>
<dbReference type="EMBL" id="JAHMHS010000006">
    <property type="protein sequence ID" value="KAK1730498.1"/>
    <property type="molecule type" value="Genomic_DNA"/>
</dbReference>
<feature type="compositionally biased region" description="Basic and acidic residues" evidence="1">
    <location>
        <begin position="97"/>
        <end position="122"/>
    </location>
</feature>
<comment type="caution">
    <text evidence="3">The sequence shown here is derived from an EMBL/GenBank/DDBJ whole genome shotgun (WGS) entry which is preliminary data.</text>
</comment>
<dbReference type="GeneID" id="85386555"/>
<feature type="transmembrane region" description="Helical" evidence="2">
    <location>
        <begin position="149"/>
        <end position="173"/>
    </location>
</feature>
<evidence type="ECO:0000313" key="4">
    <source>
        <dbReference type="Proteomes" id="UP001244207"/>
    </source>
</evidence>
<feature type="transmembrane region" description="Helical" evidence="2">
    <location>
        <begin position="193"/>
        <end position="217"/>
    </location>
</feature>
<keyword evidence="2" id="KW-0472">Membrane</keyword>
<protein>
    <submittedName>
        <fullName evidence="3">Uncharacterized protein</fullName>
    </submittedName>
</protein>
<accession>A0AAD8XN69</accession>
<keyword evidence="2" id="KW-0812">Transmembrane</keyword>
<evidence type="ECO:0000313" key="3">
    <source>
        <dbReference type="EMBL" id="KAK1730498.1"/>
    </source>
</evidence>
<feature type="compositionally biased region" description="Polar residues" evidence="1">
    <location>
        <begin position="82"/>
        <end position="91"/>
    </location>
</feature>
<keyword evidence="2" id="KW-1133">Transmembrane helix</keyword>
<organism evidence="3 4">
    <name type="scientific">Glomerella acutata</name>
    <name type="common">Colletotrichum acutatum</name>
    <dbReference type="NCBI Taxonomy" id="27357"/>
    <lineage>
        <taxon>Eukaryota</taxon>
        <taxon>Fungi</taxon>
        <taxon>Dikarya</taxon>
        <taxon>Ascomycota</taxon>
        <taxon>Pezizomycotina</taxon>
        <taxon>Sordariomycetes</taxon>
        <taxon>Hypocreomycetidae</taxon>
        <taxon>Glomerellales</taxon>
        <taxon>Glomerellaceae</taxon>
        <taxon>Colletotrichum</taxon>
        <taxon>Colletotrichum acutatum species complex</taxon>
    </lineage>
</organism>
<feature type="region of interest" description="Disordered" evidence="1">
    <location>
        <begin position="1"/>
        <end position="132"/>
    </location>
</feature>
<feature type="compositionally biased region" description="Polar residues" evidence="1">
    <location>
        <begin position="123"/>
        <end position="132"/>
    </location>
</feature>
<dbReference type="RefSeq" id="XP_060370553.1">
    <property type="nucleotide sequence ID" value="XM_060502656.1"/>
</dbReference>
<name>A0AAD8XN69_GLOAC</name>
<dbReference type="Proteomes" id="UP001244207">
    <property type="component" value="Unassembled WGS sequence"/>
</dbReference>
<gene>
    <name evidence="3" type="ORF">BDZ83DRAFT_373406</name>
</gene>
<feature type="transmembrane region" description="Helical" evidence="2">
    <location>
        <begin position="266"/>
        <end position="292"/>
    </location>
</feature>